<dbReference type="GO" id="GO:0008270">
    <property type="term" value="F:zinc ion binding"/>
    <property type="evidence" value="ECO:0007669"/>
    <property type="project" value="UniProtKB-KW"/>
</dbReference>
<feature type="domain" description="C3H1-type" evidence="6">
    <location>
        <begin position="65"/>
        <end position="92"/>
    </location>
</feature>
<sequence>MPAEDLIIETLLENHLKNFKSCKQSSPKPKYKTEICKNWPLNKCTFGENCAFAHGKTELKAKGPNYKKEECKNFAYGFCKYGERCTFIHQKKIDRLQVFKKITAQTDAKIFAHLNL</sequence>
<dbReference type="Proteomes" id="UP001162131">
    <property type="component" value="Unassembled WGS sequence"/>
</dbReference>
<dbReference type="Gene3D" id="4.10.1000.10">
    <property type="entry name" value="Zinc finger, CCCH-type"/>
    <property type="match status" value="2"/>
</dbReference>
<keyword evidence="8" id="KW-1185">Reference proteome</keyword>
<proteinExistence type="predicted"/>
<comment type="caution">
    <text evidence="7">The sequence shown here is derived from an EMBL/GenBank/DDBJ whole genome shotgun (WGS) entry which is preliminary data.</text>
</comment>
<evidence type="ECO:0000313" key="7">
    <source>
        <dbReference type="EMBL" id="CAG9311094.1"/>
    </source>
</evidence>
<dbReference type="SMART" id="SM00356">
    <property type="entry name" value="ZnF_C3H1"/>
    <property type="match status" value="2"/>
</dbReference>
<organism evidence="7 8">
    <name type="scientific">Blepharisma stoltei</name>
    <dbReference type="NCBI Taxonomy" id="1481888"/>
    <lineage>
        <taxon>Eukaryota</taxon>
        <taxon>Sar</taxon>
        <taxon>Alveolata</taxon>
        <taxon>Ciliophora</taxon>
        <taxon>Postciliodesmatophora</taxon>
        <taxon>Heterotrichea</taxon>
        <taxon>Heterotrichida</taxon>
        <taxon>Blepharismidae</taxon>
        <taxon>Blepharisma</taxon>
    </lineage>
</organism>
<protein>
    <recommendedName>
        <fullName evidence="6">C3H1-type domain-containing protein</fullName>
    </recommendedName>
</protein>
<dbReference type="InterPro" id="IPR000571">
    <property type="entry name" value="Znf_CCCH"/>
</dbReference>
<dbReference type="PANTHER" id="PTHR12547:SF18">
    <property type="entry name" value="PROTEIN TIS11"/>
    <property type="match status" value="1"/>
</dbReference>
<dbReference type="PROSITE" id="PS50103">
    <property type="entry name" value="ZF_C3H1"/>
    <property type="match status" value="2"/>
</dbReference>
<dbReference type="FunFam" id="4.10.1000.10:FF:000003">
    <property type="entry name" value="Zinc finger CCCH domain-containing protein"/>
    <property type="match status" value="1"/>
</dbReference>
<feature type="zinc finger region" description="C3H1-type" evidence="5">
    <location>
        <begin position="65"/>
        <end position="92"/>
    </location>
</feature>
<dbReference type="AlphaFoldDB" id="A0AAU9IH28"/>
<dbReference type="InterPro" id="IPR041367">
    <property type="entry name" value="Znf-CCCH_4"/>
</dbReference>
<evidence type="ECO:0000256" key="1">
    <source>
        <dbReference type="ARBA" id="ARBA00022723"/>
    </source>
</evidence>
<dbReference type="GO" id="GO:0051252">
    <property type="term" value="P:regulation of RNA metabolic process"/>
    <property type="evidence" value="ECO:0007669"/>
    <property type="project" value="UniProtKB-ARBA"/>
</dbReference>
<dbReference type="Pfam" id="PF00642">
    <property type="entry name" value="zf-CCCH"/>
    <property type="match status" value="1"/>
</dbReference>
<evidence type="ECO:0000313" key="8">
    <source>
        <dbReference type="Proteomes" id="UP001162131"/>
    </source>
</evidence>
<name>A0AAU9IH28_9CILI</name>
<reference evidence="7" key="1">
    <citation type="submission" date="2021-09" db="EMBL/GenBank/DDBJ databases">
        <authorList>
            <consortium name="AG Swart"/>
            <person name="Singh M."/>
            <person name="Singh A."/>
            <person name="Seah K."/>
            <person name="Emmerich C."/>
        </authorList>
    </citation>
    <scope>NUCLEOTIDE SEQUENCE</scope>
    <source>
        <strain evidence="7">ATCC30299</strain>
    </source>
</reference>
<keyword evidence="1 5" id="KW-0479">Metal-binding</keyword>
<gene>
    <name evidence="7" type="ORF">BSTOLATCC_MIC2796</name>
</gene>
<dbReference type="InterPro" id="IPR045877">
    <property type="entry name" value="ZFP36-like"/>
</dbReference>
<evidence type="ECO:0000256" key="3">
    <source>
        <dbReference type="ARBA" id="ARBA00022771"/>
    </source>
</evidence>
<dbReference type="EMBL" id="CAJZBQ010000003">
    <property type="protein sequence ID" value="CAG9311094.1"/>
    <property type="molecule type" value="Genomic_DNA"/>
</dbReference>
<dbReference type="GO" id="GO:0010468">
    <property type="term" value="P:regulation of gene expression"/>
    <property type="evidence" value="ECO:0007669"/>
    <property type="project" value="UniProtKB-ARBA"/>
</dbReference>
<keyword evidence="4 5" id="KW-0862">Zinc</keyword>
<dbReference type="Pfam" id="PF18044">
    <property type="entry name" value="zf-CCCH_4"/>
    <property type="match status" value="1"/>
</dbReference>
<dbReference type="SUPFAM" id="SSF90229">
    <property type="entry name" value="CCCH zinc finger"/>
    <property type="match status" value="2"/>
</dbReference>
<accession>A0AAU9IH28</accession>
<dbReference type="PANTHER" id="PTHR12547">
    <property type="entry name" value="CCCH ZINC FINGER/TIS11-RELATED"/>
    <property type="match status" value="1"/>
</dbReference>
<feature type="domain" description="C3H1-type" evidence="6">
    <location>
        <begin position="30"/>
        <end position="57"/>
    </location>
</feature>
<dbReference type="InterPro" id="IPR036855">
    <property type="entry name" value="Znf_CCCH_sf"/>
</dbReference>
<feature type="zinc finger region" description="C3H1-type" evidence="5">
    <location>
        <begin position="30"/>
        <end position="57"/>
    </location>
</feature>
<evidence type="ECO:0000256" key="5">
    <source>
        <dbReference type="PROSITE-ProRule" id="PRU00723"/>
    </source>
</evidence>
<evidence type="ECO:0000256" key="4">
    <source>
        <dbReference type="ARBA" id="ARBA00022833"/>
    </source>
</evidence>
<evidence type="ECO:0000256" key="2">
    <source>
        <dbReference type="ARBA" id="ARBA00022737"/>
    </source>
</evidence>
<dbReference type="GO" id="GO:0003729">
    <property type="term" value="F:mRNA binding"/>
    <property type="evidence" value="ECO:0007669"/>
    <property type="project" value="InterPro"/>
</dbReference>
<keyword evidence="3 5" id="KW-0863">Zinc-finger</keyword>
<keyword evidence="2" id="KW-0677">Repeat</keyword>
<evidence type="ECO:0000259" key="6">
    <source>
        <dbReference type="PROSITE" id="PS50103"/>
    </source>
</evidence>